<dbReference type="PANTHER" id="PTHR12677:SF59">
    <property type="entry name" value="GOLGI APPARATUS MEMBRANE PROTEIN TVP38-RELATED"/>
    <property type="match status" value="1"/>
</dbReference>
<comment type="caution">
    <text evidence="8">The sequence shown here is derived from an EMBL/GenBank/DDBJ whole genome shotgun (WGS) entry which is preliminary data.</text>
</comment>
<accession>A0A840QT71</accession>
<dbReference type="AlphaFoldDB" id="A0A840QT71"/>
<feature type="transmembrane region" description="Helical" evidence="6">
    <location>
        <begin position="162"/>
        <end position="180"/>
    </location>
</feature>
<organism evidence="8 9">
    <name type="scientific">Texcoconibacillus texcoconensis</name>
    <dbReference type="NCBI Taxonomy" id="1095777"/>
    <lineage>
        <taxon>Bacteria</taxon>
        <taxon>Bacillati</taxon>
        <taxon>Bacillota</taxon>
        <taxon>Bacilli</taxon>
        <taxon>Bacillales</taxon>
        <taxon>Bacillaceae</taxon>
        <taxon>Texcoconibacillus</taxon>
    </lineage>
</organism>
<keyword evidence="2 6" id="KW-1003">Cell membrane</keyword>
<comment type="subcellular location">
    <subcellularLocation>
        <location evidence="1 6">Cell membrane</location>
        <topology evidence="1 6">Multi-pass membrane protein</topology>
    </subcellularLocation>
</comment>
<dbReference type="GO" id="GO:0005886">
    <property type="term" value="C:plasma membrane"/>
    <property type="evidence" value="ECO:0007669"/>
    <property type="project" value="UniProtKB-SubCell"/>
</dbReference>
<evidence type="ECO:0000256" key="2">
    <source>
        <dbReference type="ARBA" id="ARBA00022475"/>
    </source>
</evidence>
<feature type="domain" description="VTT" evidence="7">
    <location>
        <begin position="64"/>
        <end position="176"/>
    </location>
</feature>
<evidence type="ECO:0000313" key="8">
    <source>
        <dbReference type="EMBL" id="MBB5174481.1"/>
    </source>
</evidence>
<evidence type="ECO:0000256" key="6">
    <source>
        <dbReference type="RuleBase" id="RU366058"/>
    </source>
</evidence>
<feature type="transmembrane region" description="Helical" evidence="6">
    <location>
        <begin position="6"/>
        <end position="26"/>
    </location>
</feature>
<keyword evidence="3 6" id="KW-0812">Transmembrane</keyword>
<dbReference type="Pfam" id="PF09335">
    <property type="entry name" value="VTT_dom"/>
    <property type="match status" value="1"/>
</dbReference>
<sequence>MKKSLVITLLIIFIIFIVQTDILAHLQNANISYFTGTLHEQYGYNVLWLTIPLMVIQGIFTLFPIILVVMIHALVFGFYEGFLYSFIGTFFGAMICFILSRYLFSEWARLFWEKKRDKYTKPINLMEKYGVFFIVVLRNVSFMPSNLISISAALSPISFSSYFWSSVIGNLSMVWMLSLLSAPMTVTRAEWGYLLVGYIVFALSIILYYGKGWWDQRHQADHSREKENSISP</sequence>
<dbReference type="PANTHER" id="PTHR12677">
    <property type="entry name" value="GOLGI APPARATUS MEMBRANE PROTEIN TVP38-RELATED"/>
    <property type="match status" value="1"/>
</dbReference>
<feature type="transmembrane region" description="Helical" evidence="6">
    <location>
        <begin position="82"/>
        <end position="104"/>
    </location>
</feature>
<reference evidence="8 9" key="1">
    <citation type="submission" date="2020-08" db="EMBL/GenBank/DDBJ databases">
        <title>Genomic Encyclopedia of Type Strains, Phase IV (KMG-IV): sequencing the most valuable type-strain genomes for metagenomic binning, comparative biology and taxonomic classification.</title>
        <authorList>
            <person name="Goeker M."/>
        </authorList>
    </citation>
    <scope>NUCLEOTIDE SEQUENCE [LARGE SCALE GENOMIC DNA]</scope>
    <source>
        <strain evidence="8 9">DSM 24696</strain>
    </source>
</reference>
<evidence type="ECO:0000256" key="5">
    <source>
        <dbReference type="ARBA" id="ARBA00023136"/>
    </source>
</evidence>
<name>A0A840QT71_9BACI</name>
<feature type="transmembrane region" description="Helical" evidence="6">
    <location>
        <begin position="125"/>
        <end position="142"/>
    </location>
</feature>
<dbReference type="InterPro" id="IPR032816">
    <property type="entry name" value="VTT_dom"/>
</dbReference>
<keyword evidence="5 6" id="KW-0472">Membrane</keyword>
<feature type="transmembrane region" description="Helical" evidence="6">
    <location>
        <begin position="192"/>
        <end position="210"/>
    </location>
</feature>
<evidence type="ECO:0000256" key="3">
    <source>
        <dbReference type="ARBA" id="ARBA00022692"/>
    </source>
</evidence>
<dbReference type="RefSeq" id="WP_184664902.1">
    <property type="nucleotide sequence ID" value="NZ_JACHHB010000013.1"/>
</dbReference>
<evidence type="ECO:0000256" key="4">
    <source>
        <dbReference type="ARBA" id="ARBA00022989"/>
    </source>
</evidence>
<keyword evidence="4 6" id="KW-1133">Transmembrane helix</keyword>
<proteinExistence type="inferred from homology"/>
<dbReference type="EMBL" id="JACHHB010000013">
    <property type="protein sequence ID" value="MBB5174481.1"/>
    <property type="molecule type" value="Genomic_DNA"/>
</dbReference>
<evidence type="ECO:0000256" key="1">
    <source>
        <dbReference type="ARBA" id="ARBA00004651"/>
    </source>
</evidence>
<protein>
    <recommendedName>
        <fullName evidence="6">TVP38/TMEM64 family membrane protein</fullName>
    </recommendedName>
</protein>
<dbReference type="Proteomes" id="UP000551878">
    <property type="component" value="Unassembled WGS sequence"/>
</dbReference>
<feature type="transmembrane region" description="Helical" evidence="6">
    <location>
        <begin position="46"/>
        <end position="76"/>
    </location>
</feature>
<evidence type="ECO:0000259" key="7">
    <source>
        <dbReference type="Pfam" id="PF09335"/>
    </source>
</evidence>
<evidence type="ECO:0000313" key="9">
    <source>
        <dbReference type="Proteomes" id="UP000551878"/>
    </source>
</evidence>
<dbReference type="InterPro" id="IPR015414">
    <property type="entry name" value="TMEM64"/>
</dbReference>
<keyword evidence="9" id="KW-1185">Reference proteome</keyword>
<gene>
    <name evidence="8" type="ORF">HNQ41_002696</name>
</gene>
<comment type="similarity">
    <text evidence="6">Belongs to the TVP38/TMEM64 family.</text>
</comment>